<dbReference type="Pfam" id="PF05448">
    <property type="entry name" value="AXE1"/>
    <property type="match status" value="1"/>
</dbReference>
<dbReference type="SUPFAM" id="SSF53474">
    <property type="entry name" value="alpha/beta-Hydrolases"/>
    <property type="match status" value="1"/>
</dbReference>
<dbReference type="InterPro" id="IPR008391">
    <property type="entry name" value="AXE1_dom"/>
</dbReference>
<proteinExistence type="predicted"/>
<dbReference type="PANTHER" id="PTHR40111">
    <property type="entry name" value="CEPHALOSPORIN-C DEACETYLASE"/>
    <property type="match status" value="1"/>
</dbReference>
<dbReference type="InterPro" id="IPR039069">
    <property type="entry name" value="CE7"/>
</dbReference>
<organism evidence="2 3">
    <name type="scientific">Paenibacillus enshidis</name>
    <dbReference type="NCBI Taxonomy" id="1458439"/>
    <lineage>
        <taxon>Bacteria</taxon>
        <taxon>Bacillati</taxon>
        <taxon>Bacillota</taxon>
        <taxon>Bacilli</taxon>
        <taxon>Bacillales</taxon>
        <taxon>Paenibacillaceae</taxon>
        <taxon>Paenibacillus</taxon>
    </lineage>
</organism>
<sequence length="321" mass="35794">MNAIEKRINELSKYYPDLTAPADLDAFWERSLQEAYTIPVSAVKTPVPTPYAYMEVFHLTYEGWDDTPLHAWYIRPAFMKEEKLSCVVLFHGYTGGKGYPEQYASWLMLGMAVLAVDVRGQGGETGNRLNSGYGTVKGWVTQGILNKDTCYYKAITIDAIKAVEWVSTQPDVDSAKIAVCGSSQGGGLALIVSALSRKPSVAVANIPNMCHMDFGILHSTSSLTEAAEFIHRFPEHFDKVLETLSYFDMLNLGSRITIPVMVSVGLKDTVCMPETVFAAYNRITSQKRIEIYPFTGHDVGARQQRMTAEFILNHFNNFNNT</sequence>
<dbReference type="Proteomes" id="UP001580346">
    <property type="component" value="Unassembled WGS sequence"/>
</dbReference>
<dbReference type="EMBL" id="JBHHMI010000010">
    <property type="protein sequence ID" value="MFB5267839.1"/>
    <property type="molecule type" value="Genomic_DNA"/>
</dbReference>
<dbReference type="InterPro" id="IPR029058">
    <property type="entry name" value="AB_hydrolase_fold"/>
</dbReference>
<evidence type="ECO:0000313" key="2">
    <source>
        <dbReference type="EMBL" id="MFB5267839.1"/>
    </source>
</evidence>
<reference evidence="2 3" key="1">
    <citation type="submission" date="2024-09" db="EMBL/GenBank/DDBJ databases">
        <title>Paenibacillus zeirhizospherea sp. nov., isolated from surface of the maize (Zea mays) roots in a horticulture field, Hungary.</title>
        <authorList>
            <person name="Marton D."/>
            <person name="Farkas M."/>
            <person name="Bedics A."/>
            <person name="Toth E."/>
            <person name="Tancsics A."/>
            <person name="Boka K."/>
            <person name="Maroti G."/>
            <person name="Kriszt B."/>
            <person name="Cserhati M."/>
        </authorList>
    </citation>
    <scope>NUCLEOTIDE SEQUENCE [LARGE SCALE GENOMIC DNA]</scope>
    <source>
        <strain evidence="2 3">KCTC 33519</strain>
    </source>
</reference>
<protein>
    <submittedName>
        <fullName evidence="2">Acetylxylan esterase</fullName>
    </submittedName>
</protein>
<gene>
    <name evidence="2" type="ORF">ACE41H_13760</name>
</gene>
<dbReference type="PANTHER" id="PTHR40111:SF1">
    <property type="entry name" value="CEPHALOSPORIN-C DEACETYLASE"/>
    <property type="match status" value="1"/>
</dbReference>
<dbReference type="RefSeq" id="WP_375355841.1">
    <property type="nucleotide sequence ID" value="NZ_JBHHMI010000010.1"/>
</dbReference>
<feature type="domain" description="Acetyl xylan esterase" evidence="1">
    <location>
        <begin position="1"/>
        <end position="306"/>
    </location>
</feature>
<evidence type="ECO:0000259" key="1">
    <source>
        <dbReference type="Pfam" id="PF05448"/>
    </source>
</evidence>
<evidence type="ECO:0000313" key="3">
    <source>
        <dbReference type="Proteomes" id="UP001580346"/>
    </source>
</evidence>
<dbReference type="Gene3D" id="3.40.50.1820">
    <property type="entry name" value="alpha/beta hydrolase"/>
    <property type="match status" value="1"/>
</dbReference>
<comment type="caution">
    <text evidence="2">The sequence shown here is derived from an EMBL/GenBank/DDBJ whole genome shotgun (WGS) entry which is preliminary data.</text>
</comment>
<keyword evidence="3" id="KW-1185">Reference proteome</keyword>
<accession>A0ABV5AUF3</accession>
<name>A0ABV5AUF3_9BACL</name>